<proteinExistence type="predicted"/>
<comment type="caution">
    <text evidence="1">The sequence shown here is derived from an EMBL/GenBank/DDBJ whole genome shotgun (WGS) entry which is preliminary data.</text>
</comment>
<reference evidence="1" key="1">
    <citation type="submission" date="2021-02" db="EMBL/GenBank/DDBJ databases">
        <authorList>
            <person name="Nowell W R."/>
        </authorList>
    </citation>
    <scope>NUCLEOTIDE SEQUENCE</scope>
</reference>
<sequence length="51" mass="5362">MQNALNPNLINIAPNTGGSIHAIEQDVINLSGIPIGGTITIGTRTYRKTTT</sequence>
<gene>
    <name evidence="1" type="ORF">SMN809_LOCUS37940</name>
</gene>
<dbReference type="Proteomes" id="UP000676336">
    <property type="component" value="Unassembled WGS sequence"/>
</dbReference>
<evidence type="ECO:0000313" key="2">
    <source>
        <dbReference type="Proteomes" id="UP000676336"/>
    </source>
</evidence>
<evidence type="ECO:0000313" key="1">
    <source>
        <dbReference type="EMBL" id="CAF4572976.1"/>
    </source>
</evidence>
<accession>A0A8S2YRE3</accession>
<feature type="non-terminal residue" evidence="1">
    <location>
        <position position="51"/>
    </location>
</feature>
<dbReference type="AlphaFoldDB" id="A0A8S2YRE3"/>
<name>A0A8S2YRE3_9BILA</name>
<protein>
    <submittedName>
        <fullName evidence="1">Uncharacterized protein</fullName>
    </submittedName>
</protein>
<organism evidence="1 2">
    <name type="scientific">Rotaria magnacalcarata</name>
    <dbReference type="NCBI Taxonomy" id="392030"/>
    <lineage>
        <taxon>Eukaryota</taxon>
        <taxon>Metazoa</taxon>
        <taxon>Spiralia</taxon>
        <taxon>Gnathifera</taxon>
        <taxon>Rotifera</taxon>
        <taxon>Eurotatoria</taxon>
        <taxon>Bdelloidea</taxon>
        <taxon>Philodinida</taxon>
        <taxon>Philodinidae</taxon>
        <taxon>Rotaria</taxon>
    </lineage>
</organism>
<dbReference type="EMBL" id="CAJOBI010097730">
    <property type="protein sequence ID" value="CAF4572976.1"/>
    <property type="molecule type" value="Genomic_DNA"/>
</dbReference>